<dbReference type="SMART" id="SM00862">
    <property type="entry name" value="Trans_reg_C"/>
    <property type="match status" value="1"/>
</dbReference>
<evidence type="ECO:0000256" key="3">
    <source>
        <dbReference type="PROSITE-ProRule" id="PRU01091"/>
    </source>
</evidence>
<dbReference type="Proteomes" id="UP000320055">
    <property type="component" value="Unassembled WGS sequence"/>
</dbReference>
<reference evidence="6 7" key="1">
    <citation type="submission" date="2019-01" db="EMBL/GenBank/DDBJ databases">
        <authorList>
            <person name="Brito A."/>
        </authorList>
    </citation>
    <scope>NUCLEOTIDE SEQUENCE [LARGE SCALE GENOMIC DNA]</scope>
    <source>
        <strain evidence="6">1</strain>
    </source>
</reference>
<evidence type="ECO:0000256" key="2">
    <source>
        <dbReference type="PROSITE-ProRule" id="PRU00169"/>
    </source>
</evidence>
<organism evidence="6 7">
    <name type="scientific">Hyella patelloides LEGE 07179</name>
    <dbReference type="NCBI Taxonomy" id="945734"/>
    <lineage>
        <taxon>Bacteria</taxon>
        <taxon>Bacillati</taxon>
        <taxon>Cyanobacteriota</taxon>
        <taxon>Cyanophyceae</taxon>
        <taxon>Pleurocapsales</taxon>
        <taxon>Hyellaceae</taxon>
        <taxon>Hyella</taxon>
    </lineage>
</organism>
<dbReference type="InterPro" id="IPR039420">
    <property type="entry name" value="WalR-like"/>
</dbReference>
<name>A0A563VNH0_9CYAN</name>
<dbReference type="SUPFAM" id="SSF52172">
    <property type="entry name" value="CheY-like"/>
    <property type="match status" value="1"/>
</dbReference>
<evidence type="ECO:0000313" key="6">
    <source>
        <dbReference type="EMBL" id="VEP12883.1"/>
    </source>
</evidence>
<dbReference type="GO" id="GO:0006355">
    <property type="term" value="P:regulation of DNA-templated transcription"/>
    <property type="evidence" value="ECO:0007669"/>
    <property type="project" value="InterPro"/>
</dbReference>
<dbReference type="EMBL" id="CAACVJ010000079">
    <property type="protein sequence ID" value="VEP12883.1"/>
    <property type="molecule type" value="Genomic_DNA"/>
</dbReference>
<dbReference type="CDD" id="cd00383">
    <property type="entry name" value="trans_reg_C"/>
    <property type="match status" value="1"/>
</dbReference>
<dbReference type="Gene3D" id="6.10.250.690">
    <property type="match status" value="1"/>
</dbReference>
<keyword evidence="7" id="KW-1185">Reference proteome</keyword>
<dbReference type="GO" id="GO:0032993">
    <property type="term" value="C:protein-DNA complex"/>
    <property type="evidence" value="ECO:0007669"/>
    <property type="project" value="TreeGrafter"/>
</dbReference>
<dbReference type="InterPro" id="IPR036388">
    <property type="entry name" value="WH-like_DNA-bd_sf"/>
</dbReference>
<dbReference type="Gene3D" id="3.40.50.2300">
    <property type="match status" value="1"/>
</dbReference>
<dbReference type="AlphaFoldDB" id="A0A563VNH0"/>
<dbReference type="PROSITE" id="PS50110">
    <property type="entry name" value="RESPONSE_REGULATORY"/>
    <property type="match status" value="1"/>
</dbReference>
<gene>
    <name evidence="6" type="ORF">H1P_170016</name>
</gene>
<dbReference type="PROSITE" id="PS51755">
    <property type="entry name" value="OMPR_PHOB"/>
    <property type="match status" value="1"/>
</dbReference>
<accession>A0A563VNH0</accession>
<evidence type="ECO:0000259" key="4">
    <source>
        <dbReference type="PROSITE" id="PS50110"/>
    </source>
</evidence>
<comment type="caution">
    <text evidence="2">Lacks conserved residue(s) required for the propagation of feature annotation.</text>
</comment>
<dbReference type="RefSeq" id="WP_144864319.1">
    <property type="nucleotide sequence ID" value="NZ_LR213779.1"/>
</dbReference>
<feature type="domain" description="Response regulatory" evidence="4">
    <location>
        <begin position="2"/>
        <end position="116"/>
    </location>
</feature>
<dbReference type="PANTHER" id="PTHR48111">
    <property type="entry name" value="REGULATOR OF RPOS"/>
    <property type="match status" value="1"/>
</dbReference>
<proteinExistence type="predicted"/>
<dbReference type="GO" id="GO:0000156">
    <property type="term" value="F:phosphorelay response regulator activity"/>
    <property type="evidence" value="ECO:0007669"/>
    <property type="project" value="TreeGrafter"/>
</dbReference>
<feature type="domain" description="OmpR/PhoB-type" evidence="5">
    <location>
        <begin position="124"/>
        <end position="222"/>
    </location>
</feature>
<evidence type="ECO:0000313" key="7">
    <source>
        <dbReference type="Proteomes" id="UP000320055"/>
    </source>
</evidence>
<dbReference type="Pfam" id="PF00072">
    <property type="entry name" value="Response_reg"/>
    <property type="match status" value="1"/>
</dbReference>
<evidence type="ECO:0000256" key="1">
    <source>
        <dbReference type="ARBA" id="ARBA00023125"/>
    </source>
</evidence>
<evidence type="ECO:0000259" key="5">
    <source>
        <dbReference type="PROSITE" id="PS51755"/>
    </source>
</evidence>
<dbReference type="OrthoDB" id="442759at2"/>
<dbReference type="InterPro" id="IPR001867">
    <property type="entry name" value="OmpR/PhoB-type_DNA-bd"/>
</dbReference>
<sequence>MRILIVNDDEILVNLLDRSLTSQRHVVDVAKDGQMGWQYVQSGKYELILLSLFFPKFNGVSFCAKMRSQGFTLPILLITAKNASQVGIQGLDAGADDYITKPLDLDELNARIRALSRRKKVIPNTVLNVNGLILNPTSCEVSYQKKPIKLTAKEYKLLELFLRNPARVYSRSHILDLIWTFDNLPSEESVKTHIKGLRKKLNKAGAVNWIKNIYGVGYILNPKVSQGQECSVQSIR</sequence>
<protein>
    <submittedName>
        <fullName evidence="6">Protein RcaC</fullName>
    </submittedName>
</protein>
<dbReference type="GO" id="GO:0000976">
    <property type="term" value="F:transcription cis-regulatory region binding"/>
    <property type="evidence" value="ECO:0007669"/>
    <property type="project" value="TreeGrafter"/>
</dbReference>
<dbReference type="InterPro" id="IPR001789">
    <property type="entry name" value="Sig_transdc_resp-reg_receiver"/>
</dbReference>
<feature type="DNA-binding region" description="OmpR/PhoB-type" evidence="3">
    <location>
        <begin position="124"/>
        <end position="222"/>
    </location>
</feature>
<dbReference type="Gene3D" id="1.10.10.10">
    <property type="entry name" value="Winged helix-like DNA-binding domain superfamily/Winged helix DNA-binding domain"/>
    <property type="match status" value="1"/>
</dbReference>
<dbReference type="Pfam" id="PF00486">
    <property type="entry name" value="Trans_reg_C"/>
    <property type="match status" value="1"/>
</dbReference>
<keyword evidence="1 3" id="KW-0238">DNA-binding</keyword>
<dbReference type="SMART" id="SM00448">
    <property type="entry name" value="REC"/>
    <property type="match status" value="1"/>
</dbReference>
<dbReference type="GO" id="GO:0005829">
    <property type="term" value="C:cytosol"/>
    <property type="evidence" value="ECO:0007669"/>
    <property type="project" value="TreeGrafter"/>
</dbReference>
<dbReference type="PANTHER" id="PTHR48111:SF15">
    <property type="entry name" value="OMPR SUBFAMILY"/>
    <property type="match status" value="1"/>
</dbReference>
<dbReference type="InterPro" id="IPR011006">
    <property type="entry name" value="CheY-like_superfamily"/>
</dbReference>